<keyword evidence="4" id="KW-0411">Iron-sulfur</keyword>
<dbReference type="Gene3D" id="3.40.228.10">
    <property type="entry name" value="Dimethylsulfoxide Reductase, domain 2"/>
    <property type="match status" value="1"/>
</dbReference>
<dbReference type="CDD" id="cd00508">
    <property type="entry name" value="MopB_CT_Fdh-Nap-like"/>
    <property type="match status" value="1"/>
</dbReference>
<dbReference type="GO" id="GO:0016020">
    <property type="term" value="C:membrane"/>
    <property type="evidence" value="ECO:0007669"/>
    <property type="project" value="TreeGrafter"/>
</dbReference>
<dbReference type="Proteomes" id="UP000095651">
    <property type="component" value="Unassembled WGS sequence"/>
</dbReference>
<dbReference type="GO" id="GO:0043546">
    <property type="term" value="F:molybdopterin cofactor binding"/>
    <property type="evidence" value="ECO:0007669"/>
    <property type="project" value="InterPro"/>
</dbReference>
<dbReference type="Gene3D" id="3.40.50.740">
    <property type="match status" value="1"/>
</dbReference>
<organism evidence="6 7">
    <name type="scientific">Hungatella hathewayi</name>
    <dbReference type="NCBI Taxonomy" id="154046"/>
    <lineage>
        <taxon>Bacteria</taxon>
        <taxon>Bacillati</taxon>
        <taxon>Bacillota</taxon>
        <taxon>Clostridia</taxon>
        <taxon>Lachnospirales</taxon>
        <taxon>Lachnospiraceae</taxon>
        <taxon>Hungatella</taxon>
    </lineage>
</organism>
<evidence type="ECO:0000313" key="7">
    <source>
        <dbReference type="Proteomes" id="UP000095651"/>
    </source>
</evidence>
<dbReference type="Pfam" id="PF00384">
    <property type="entry name" value="Molybdopterin"/>
    <property type="match status" value="1"/>
</dbReference>
<name>A0A174IXJ5_9FIRM</name>
<feature type="domain" description="4Fe-4S Mo/W bis-MGD-type" evidence="5">
    <location>
        <begin position="1"/>
        <end position="57"/>
    </location>
</feature>
<dbReference type="InterPro" id="IPR050123">
    <property type="entry name" value="Prok_molybdopt-oxidoreductase"/>
</dbReference>
<dbReference type="InterPro" id="IPR006657">
    <property type="entry name" value="MoPterin_dinucl-bd_dom"/>
</dbReference>
<keyword evidence="6" id="KW-0560">Oxidoreductase</keyword>
<gene>
    <name evidence="6" type="primary">narB</name>
    <name evidence="6" type="ORF">ERS852407_04332</name>
</gene>
<evidence type="ECO:0000256" key="3">
    <source>
        <dbReference type="ARBA" id="ARBA00023004"/>
    </source>
</evidence>
<dbReference type="SUPFAM" id="SSF50692">
    <property type="entry name" value="ADC-like"/>
    <property type="match status" value="1"/>
</dbReference>
<dbReference type="PROSITE" id="PS51669">
    <property type="entry name" value="4FE4S_MOW_BIS_MGD"/>
    <property type="match status" value="1"/>
</dbReference>
<dbReference type="PANTHER" id="PTHR43105:SF10">
    <property type="entry name" value="NADH-QUINONE OXIDOREDUCTASE SUBUNIT G"/>
    <property type="match status" value="1"/>
</dbReference>
<dbReference type="RefSeq" id="WP_055658279.1">
    <property type="nucleotide sequence ID" value="NZ_CABIXC010000013.1"/>
</dbReference>
<dbReference type="Gene3D" id="2.20.25.90">
    <property type="entry name" value="ADC-like domains"/>
    <property type="match status" value="1"/>
</dbReference>
<dbReference type="GO" id="GO:0051539">
    <property type="term" value="F:4 iron, 4 sulfur cluster binding"/>
    <property type="evidence" value="ECO:0007669"/>
    <property type="project" value="UniProtKB-KW"/>
</dbReference>
<dbReference type="PANTHER" id="PTHR43105">
    <property type="entry name" value="RESPIRATORY NITRATE REDUCTASE"/>
    <property type="match status" value="1"/>
</dbReference>
<dbReference type="Pfam" id="PF01568">
    <property type="entry name" value="Molydop_binding"/>
    <property type="match status" value="1"/>
</dbReference>
<dbReference type="EC" id="1.7.99.4" evidence="6"/>
<dbReference type="InterPro" id="IPR009010">
    <property type="entry name" value="Asp_de-COase-like_dom_sf"/>
</dbReference>
<sequence length="701" mass="78644">MKKVQSTCNYCALDCNLDFYVEDEKIVRVLPTKGYPVNDGFCCIKGLSLDKQQTVVKTSPLPKIRQADGSMKEVSWDEGFQYVADQLQELQAKYGRESVAGISTGQLTMEEFAIFGHVMRNYLKTNVDGNTRLCMATAVVAHKQSYGFDAPGYTLKDLELSDTIIFIGANPVVAHPILWKRVRQNPDKKVIVIDPRKSETAMNADYWYPVKCRGDLYLLYTLANVLIEKGWIDQNYIEAHTEGYGEFKEFVKPFTLDQAQETAGLSPEQILELAQLIHEGKRVSFWWTMGVNQGYEAVRTAQAIINLALMTGNIGRPGTGANSITGQCNAMGSRSYSNTAVLYAGGDFTNPARRAKVAEALGVDESVLAEKPTATYNQIIEGINEGRIKGLWILCTNPRHSWTNNETFASAVKKLELFVVQDIYDTIESAEECTVFFPVVPGIKKEGTYINLERRLSAMRPCLAKKENEITDYEAILGVGKALGMGGLLKGWETPKDCFELMKKCSKGMPGDITGVTWEMLENSNGVQWPFREGEALEDDERRLYEDGNFFTPSRKAQFKFEAPMENPLPLTEEYPYLLNTGRGSVGQWHTQSRTSEVQFIGDVSAREAYLFMNPETAAAYDLEENDCILVHSVNGEKAGFQVRISDQVREKELYAPIHYIECNKLTPSVYDPYSKEPSYKATPVWFEKMEGGNADVPDKN</sequence>
<dbReference type="AlphaFoldDB" id="A0A174IXJ5"/>
<dbReference type="Pfam" id="PF04879">
    <property type="entry name" value="Molybdop_Fe4S4"/>
    <property type="match status" value="1"/>
</dbReference>
<reference evidence="6 7" key="1">
    <citation type="submission" date="2015-09" db="EMBL/GenBank/DDBJ databases">
        <authorList>
            <consortium name="Pathogen Informatics"/>
        </authorList>
    </citation>
    <scope>NUCLEOTIDE SEQUENCE [LARGE SCALE GENOMIC DNA]</scope>
    <source>
        <strain evidence="6 7">2789STDY5608850</strain>
    </source>
</reference>
<evidence type="ECO:0000256" key="2">
    <source>
        <dbReference type="ARBA" id="ARBA00022723"/>
    </source>
</evidence>
<keyword evidence="2" id="KW-0479">Metal-binding</keyword>
<evidence type="ECO:0000256" key="4">
    <source>
        <dbReference type="ARBA" id="ARBA00023014"/>
    </source>
</evidence>
<dbReference type="Gene3D" id="2.40.40.20">
    <property type="match status" value="1"/>
</dbReference>
<dbReference type="GO" id="GO:0016491">
    <property type="term" value="F:oxidoreductase activity"/>
    <property type="evidence" value="ECO:0007669"/>
    <property type="project" value="UniProtKB-KW"/>
</dbReference>
<protein>
    <submittedName>
        <fullName evidence="6">Nitrate reductase NarB</fullName>
        <ecNumber evidence="6">1.7.99.4</ecNumber>
    </submittedName>
</protein>
<dbReference type="EMBL" id="CYZE01000013">
    <property type="protein sequence ID" value="CUO89579.1"/>
    <property type="molecule type" value="Genomic_DNA"/>
</dbReference>
<dbReference type="InterPro" id="IPR006963">
    <property type="entry name" value="Mopterin_OxRdtase_4Fe-4S_dom"/>
</dbReference>
<keyword evidence="3" id="KW-0408">Iron</keyword>
<dbReference type="InterPro" id="IPR006656">
    <property type="entry name" value="Mopterin_OxRdtase"/>
</dbReference>
<accession>A0A174IXJ5</accession>
<dbReference type="PIRSF" id="PIRSF000144">
    <property type="entry name" value="CbbBc"/>
    <property type="match status" value="1"/>
</dbReference>
<dbReference type="GO" id="GO:0046872">
    <property type="term" value="F:metal ion binding"/>
    <property type="evidence" value="ECO:0007669"/>
    <property type="project" value="UniProtKB-KW"/>
</dbReference>
<evidence type="ECO:0000313" key="6">
    <source>
        <dbReference type="EMBL" id="CUO89579.1"/>
    </source>
</evidence>
<dbReference type="SUPFAM" id="SSF53706">
    <property type="entry name" value="Formate dehydrogenase/DMSO reductase, domains 1-3"/>
    <property type="match status" value="1"/>
</dbReference>
<proteinExistence type="predicted"/>
<evidence type="ECO:0000256" key="1">
    <source>
        <dbReference type="ARBA" id="ARBA00022485"/>
    </source>
</evidence>
<evidence type="ECO:0000259" key="5">
    <source>
        <dbReference type="PROSITE" id="PS51669"/>
    </source>
</evidence>
<keyword evidence="1" id="KW-0004">4Fe-4S</keyword>
<dbReference type="SMART" id="SM00926">
    <property type="entry name" value="Molybdop_Fe4S4"/>
    <property type="match status" value="1"/>
</dbReference>